<sequence length="63" mass="7717">MWEVTPTLHRDAFRKAQFVERLNGVQIWNLNDFYYILSDESFSYMWSEVSADIDRIRRETRNV</sequence>
<evidence type="ECO:0000313" key="2">
    <source>
        <dbReference type="Proteomes" id="UP000515922"/>
    </source>
</evidence>
<organism evidence="1 2">
    <name type="scientific">Streptomyces phage Coruscant</name>
    <dbReference type="NCBI Taxonomy" id="2739834"/>
    <lineage>
        <taxon>Viruses</taxon>
        <taxon>Duplodnaviria</taxon>
        <taxon>Heunggongvirae</taxon>
        <taxon>Uroviricota</taxon>
        <taxon>Caudoviricetes</taxon>
        <taxon>Stanwilliamsviridae</taxon>
        <taxon>Boydwoodruffvirinae</taxon>
        <taxon>Coruscantvirus</taxon>
        <taxon>Coruscantvirus coruscant</taxon>
    </lineage>
</organism>
<gene>
    <name evidence="1" type="ORF">HUN41_00207</name>
</gene>
<accession>A0A7G4AWB0</accession>
<reference evidence="1 2" key="1">
    <citation type="submission" date="2020-07" db="EMBL/GenBank/DDBJ databases">
        <title>Streptomyces phage Genome sequencing and assembly.</title>
        <authorList>
            <person name="Sharma V."/>
            <person name="Hardy A."/>
            <person name="Frunzke J."/>
        </authorList>
    </citation>
    <scope>NUCLEOTIDE SEQUENCE [LARGE SCALE GENOMIC DNA]</scope>
</reference>
<protein>
    <submittedName>
        <fullName evidence="1">Type III restriction/modification enzyme methylation subunit</fullName>
    </submittedName>
</protein>
<dbReference type="Proteomes" id="UP000515922">
    <property type="component" value="Segment"/>
</dbReference>
<keyword evidence="2" id="KW-1185">Reference proteome</keyword>
<name>A0A7G4AWB0_9CAUD</name>
<evidence type="ECO:0000313" key="1">
    <source>
        <dbReference type="EMBL" id="QMP84300.1"/>
    </source>
</evidence>
<proteinExistence type="predicted"/>
<dbReference type="EMBL" id="MT711976">
    <property type="protein sequence ID" value="QMP84300.1"/>
    <property type="molecule type" value="Genomic_DNA"/>
</dbReference>